<comment type="subcellular location">
    <subcellularLocation>
        <location evidence="8">Cytoplasm</location>
    </subcellularLocation>
</comment>
<evidence type="ECO:0000256" key="9">
    <source>
        <dbReference type="NCBIfam" id="TIGR00152"/>
    </source>
</evidence>
<accession>A0A0H4QJB4</accession>
<evidence type="ECO:0000256" key="8">
    <source>
        <dbReference type="HAMAP-Rule" id="MF_00376"/>
    </source>
</evidence>
<gene>
    <name evidence="8" type="primary">coaE</name>
    <name evidence="10" type="ORF">ABM34_03765</name>
</gene>
<dbReference type="PATRIC" id="fig|1007676.4.peg.775"/>
<dbReference type="EC" id="2.7.1.24" evidence="8 9"/>
<dbReference type="InterPro" id="IPR027417">
    <property type="entry name" value="P-loop_NTPase"/>
</dbReference>
<comment type="function">
    <text evidence="8">Catalyzes the phosphorylation of the 3'-hydroxyl group of dephosphocoenzyme A to form coenzyme A.</text>
</comment>
<dbReference type="KEGG" id="lgn:ABM34_03765"/>
<comment type="similarity">
    <text evidence="1 8">Belongs to the CoaE family.</text>
</comment>
<dbReference type="STRING" id="1007676.ABM34_03765"/>
<dbReference type="GO" id="GO:0005524">
    <property type="term" value="F:ATP binding"/>
    <property type="evidence" value="ECO:0007669"/>
    <property type="project" value="UniProtKB-UniRule"/>
</dbReference>
<evidence type="ECO:0000313" key="10">
    <source>
        <dbReference type="EMBL" id="AKP66768.1"/>
    </source>
</evidence>
<dbReference type="SUPFAM" id="SSF52540">
    <property type="entry name" value="P-loop containing nucleoside triphosphate hydrolases"/>
    <property type="match status" value="1"/>
</dbReference>
<comment type="pathway">
    <text evidence="8">Cofactor biosynthesis; coenzyme A biosynthesis; CoA from (R)-pantothenate: step 5/5.</text>
</comment>
<keyword evidence="4 8" id="KW-0547">Nucleotide-binding</keyword>
<dbReference type="UniPathway" id="UPA00241">
    <property type="reaction ID" value="UER00356"/>
</dbReference>
<dbReference type="GO" id="GO:0015937">
    <property type="term" value="P:coenzyme A biosynthetic process"/>
    <property type="evidence" value="ECO:0007669"/>
    <property type="project" value="UniProtKB-UniRule"/>
</dbReference>
<dbReference type="EMBL" id="CP012034">
    <property type="protein sequence ID" value="AKP66768.1"/>
    <property type="molecule type" value="Genomic_DNA"/>
</dbReference>
<dbReference type="FunFam" id="3.40.50.300:FF:000991">
    <property type="entry name" value="Dephospho-CoA kinase"/>
    <property type="match status" value="1"/>
</dbReference>
<keyword evidence="6 8" id="KW-0067">ATP-binding</keyword>
<name>A0A0H4QJB4_9LACO</name>
<comment type="catalytic activity">
    <reaction evidence="8">
        <text>3'-dephospho-CoA + ATP = ADP + CoA + H(+)</text>
        <dbReference type="Rhea" id="RHEA:18245"/>
        <dbReference type="ChEBI" id="CHEBI:15378"/>
        <dbReference type="ChEBI" id="CHEBI:30616"/>
        <dbReference type="ChEBI" id="CHEBI:57287"/>
        <dbReference type="ChEBI" id="CHEBI:57328"/>
        <dbReference type="ChEBI" id="CHEBI:456216"/>
        <dbReference type="EC" id="2.7.1.24"/>
    </reaction>
</comment>
<reference evidence="11" key="1">
    <citation type="submission" date="2015-07" db="EMBL/GenBank/DDBJ databases">
        <title>Lactobacillus ginsenosidimutans/EMML 3141/ whole genome sequencing.</title>
        <authorList>
            <person name="Kim M.K."/>
            <person name="Im W.-T."/>
            <person name="Srinivasan S."/>
            <person name="Lee J.-J."/>
        </authorList>
    </citation>
    <scope>NUCLEOTIDE SEQUENCE [LARGE SCALE GENOMIC DNA]</scope>
    <source>
        <strain evidence="11">EMML 3041</strain>
    </source>
</reference>
<dbReference type="GO" id="GO:0004140">
    <property type="term" value="F:dephospho-CoA kinase activity"/>
    <property type="evidence" value="ECO:0007669"/>
    <property type="project" value="UniProtKB-UniRule"/>
</dbReference>
<evidence type="ECO:0000256" key="5">
    <source>
        <dbReference type="ARBA" id="ARBA00022777"/>
    </source>
</evidence>
<keyword evidence="3 8" id="KW-0808">Transferase</keyword>
<keyword evidence="2 8" id="KW-0963">Cytoplasm</keyword>
<dbReference type="AlphaFoldDB" id="A0A0H4QJB4"/>
<protein>
    <recommendedName>
        <fullName evidence="8 9">Dephospho-CoA kinase</fullName>
        <ecNumber evidence="8 9">2.7.1.24</ecNumber>
    </recommendedName>
    <alternativeName>
        <fullName evidence="8">Dephosphocoenzyme A kinase</fullName>
    </alternativeName>
</protein>
<keyword evidence="5 8" id="KW-0418">Kinase</keyword>
<evidence type="ECO:0000256" key="3">
    <source>
        <dbReference type="ARBA" id="ARBA00022679"/>
    </source>
</evidence>
<evidence type="ECO:0000256" key="6">
    <source>
        <dbReference type="ARBA" id="ARBA00022840"/>
    </source>
</evidence>
<evidence type="ECO:0000256" key="7">
    <source>
        <dbReference type="ARBA" id="ARBA00022993"/>
    </source>
</evidence>
<dbReference type="RefSeq" id="WP_048703531.1">
    <property type="nucleotide sequence ID" value="NZ_CP012034.1"/>
</dbReference>
<dbReference type="PROSITE" id="PS51219">
    <property type="entry name" value="DPCK"/>
    <property type="match status" value="1"/>
</dbReference>
<dbReference type="Pfam" id="PF01121">
    <property type="entry name" value="CoaE"/>
    <property type="match status" value="1"/>
</dbReference>
<sequence length="197" mass="22226">MSKVYGLTGGIAAGKTTVLEIFKELGCNIYDADQVARDVVKPGSIGLKKITKQFSKNVLLEDGQLNRKKLGRIVFSDARQLKILNSITGPIIRKQIVDMIDKMKQDSSNTINIFEIQLLFESSYEKYFNATIAVYIEPEVQLTRLIKRNNLSKQAAQDKIDAQMPMEGKKRLADYVIDNSQDIDSLKVQISKLLKQL</sequence>
<dbReference type="NCBIfam" id="TIGR00152">
    <property type="entry name" value="dephospho-CoA kinase"/>
    <property type="match status" value="1"/>
</dbReference>
<evidence type="ECO:0000256" key="1">
    <source>
        <dbReference type="ARBA" id="ARBA00009018"/>
    </source>
</evidence>
<dbReference type="InterPro" id="IPR001977">
    <property type="entry name" value="Depp_CoAkinase"/>
</dbReference>
<dbReference type="PANTHER" id="PTHR10695">
    <property type="entry name" value="DEPHOSPHO-COA KINASE-RELATED"/>
    <property type="match status" value="1"/>
</dbReference>
<dbReference type="PANTHER" id="PTHR10695:SF46">
    <property type="entry name" value="BIFUNCTIONAL COENZYME A SYNTHASE-RELATED"/>
    <property type="match status" value="1"/>
</dbReference>
<dbReference type="OrthoDB" id="9812943at2"/>
<feature type="binding site" evidence="8">
    <location>
        <begin position="12"/>
        <end position="17"/>
    </location>
    <ligand>
        <name>ATP</name>
        <dbReference type="ChEBI" id="CHEBI:30616"/>
    </ligand>
</feature>
<evidence type="ECO:0000256" key="2">
    <source>
        <dbReference type="ARBA" id="ARBA00022490"/>
    </source>
</evidence>
<proteinExistence type="inferred from homology"/>
<dbReference type="Proteomes" id="UP000036106">
    <property type="component" value="Chromosome"/>
</dbReference>
<evidence type="ECO:0000313" key="11">
    <source>
        <dbReference type="Proteomes" id="UP000036106"/>
    </source>
</evidence>
<keyword evidence="7 8" id="KW-0173">Coenzyme A biosynthesis</keyword>
<evidence type="ECO:0000256" key="4">
    <source>
        <dbReference type="ARBA" id="ARBA00022741"/>
    </source>
</evidence>
<dbReference type="GO" id="GO:0005737">
    <property type="term" value="C:cytoplasm"/>
    <property type="evidence" value="ECO:0007669"/>
    <property type="project" value="UniProtKB-SubCell"/>
</dbReference>
<dbReference type="CDD" id="cd02022">
    <property type="entry name" value="DPCK"/>
    <property type="match status" value="1"/>
</dbReference>
<organism evidence="10 11">
    <name type="scientific">Companilactobacillus ginsenosidimutans</name>
    <dbReference type="NCBI Taxonomy" id="1007676"/>
    <lineage>
        <taxon>Bacteria</taxon>
        <taxon>Bacillati</taxon>
        <taxon>Bacillota</taxon>
        <taxon>Bacilli</taxon>
        <taxon>Lactobacillales</taxon>
        <taxon>Lactobacillaceae</taxon>
        <taxon>Companilactobacillus</taxon>
    </lineage>
</organism>
<keyword evidence="11" id="KW-1185">Reference proteome</keyword>
<dbReference type="Gene3D" id="3.40.50.300">
    <property type="entry name" value="P-loop containing nucleotide triphosphate hydrolases"/>
    <property type="match status" value="1"/>
</dbReference>
<dbReference type="HAMAP" id="MF_00376">
    <property type="entry name" value="Dephospho_CoA_kinase"/>
    <property type="match status" value="1"/>
</dbReference>